<dbReference type="Pfam" id="PF00505">
    <property type="entry name" value="HMG_box"/>
    <property type="match status" value="1"/>
</dbReference>
<feature type="compositionally biased region" description="Gly residues" evidence="4">
    <location>
        <begin position="77"/>
        <end position="90"/>
    </location>
</feature>
<dbReference type="SMART" id="SM00398">
    <property type="entry name" value="HMG"/>
    <property type="match status" value="1"/>
</dbReference>
<accession>A0AAD5WWK1</accession>
<dbReference type="SUPFAM" id="SSF47095">
    <property type="entry name" value="HMG-box"/>
    <property type="match status" value="1"/>
</dbReference>
<dbReference type="GO" id="GO:0001228">
    <property type="term" value="F:DNA-binding transcription activator activity, RNA polymerase II-specific"/>
    <property type="evidence" value="ECO:0007669"/>
    <property type="project" value="TreeGrafter"/>
</dbReference>
<gene>
    <name evidence="6" type="ORF">HK097_006198</name>
</gene>
<protein>
    <recommendedName>
        <fullName evidence="5">HMG box domain-containing protein</fullName>
    </recommendedName>
</protein>
<evidence type="ECO:0000313" key="7">
    <source>
        <dbReference type="Proteomes" id="UP001212841"/>
    </source>
</evidence>
<evidence type="ECO:0000256" key="3">
    <source>
        <dbReference type="PROSITE-ProRule" id="PRU00267"/>
    </source>
</evidence>
<evidence type="ECO:0000256" key="2">
    <source>
        <dbReference type="ARBA" id="ARBA00023163"/>
    </source>
</evidence>
<dbReference type="GO" id="GO:0000978">
    <property type="term" value="F:RNA polymerase II cis-regulatory region sequence-specific DNA binding"/>
    <property type="evidence" value="ECO:0007669"/>
    <property type="project" value="TreeGrafter"/>
</dbReference>
<name>A0AAD5WWK1_9FUNG</name>
<evidence type="ECO:0000256" key="1">
    <source>
        <dbReference type="ARBA" id="ARBA00023125"/>
    </source>
</evidence>
<evidence type="ECO:0000313" key="6">
    <source>
        <dbReference type="EMBL" id="KAJ3027288.1"/>
    </source>
</evidence>
<dbReference type="PANTHER" id="PTHR10270:SF161">
    <property type="entry name" value="SEX-DETERMINING REGION Y PROTEIN"/>
    <property type="match status" value="1"/>
</dbReference>
<organism evidence="6 7">
    <name type="scientific">Rhizophlyctis rosea</name>
    <dbReference type="NCBI Taxonomy" id="64517"/>
    <lineage>
        <taxon>Eukaryota</taxon>
        <taxon>Fungi</taxon>
        <taxon>Fungi incertae sedis</taxon>
        <taxon>Chytridiomycota</taxon>
        <taxon>Chytridiomycota incertae sedis</taxon>
        <taxon>Chytridiomycetes</taxon>
        <taxon>Rhizophlyctidales</taxon>
        <taxon>Rhizophlyctidaceae</taxon>
        <taxon>Rhizophlyctis</taxon>
    </lineage>
</organism>
<sequence>MLYRRDHQRQIRLQNSRLTNNEVSTLVGEMWRHEKESIKDEYRQRAAQGRVLHYAMYPDYQYTVKTGKKKKTAATAAGGGNGAGAVGGGKMKSARRASTNGSPRKSAGETLLGSTLGSTPGPVGNEALNSGALVSHAAETGQQS</sequence>
<dbReference type="Gene3D" id="1.10.30.10">
    <property type="entry name" value="High mobility group box domain"/>
    <property type="match status" value="1"/>
</dbReference>
<evidence type="ECO:0000256" key="4">
    <source>
        <dbReference type="SAM" id="MobiDB-lite"/>
    </source>
</evidence>
<evidence type="ECO:0000259" key="5">
    <source>
        <dbReference type="PROSITE" id="PS50118"/>
    </source>
</evidence>
<dbReference type="InterPro" id="IPR050140">
    <property type="entry name" value="SRY-related_HMG-box_TF-like"/>
</dbReference>
<keyword evidence="3" id="KW-0539">Nucleus</keyword>
<keyword evidence="2" id="KW-0804">Transcription</keyword>
<dbReference type="AlphaFoldDB" id="A0AAD5WWK1"/>
<comment type="caution">
    <text evidence="6">The sequence shown here is derived from an EMBL/GenBank/DDBJ whole genome shotgun (WGS) entry which is preliminary data.</text>
</comment>
<feature type="domain" description="HMG box" evidence="5">
    <location>
        <begin position="1"/>
        <end position="61"/>
    </location>
</feature>
<feature type="region of interest" description="Disordered" evidence="4">
    <location>
        <begin position="68"/>
        <end position="144"/>
    </location>
</feature>
<dbReference type="Proteomes" id="UP001212841">
    <property type="component" value="Unassembled WGS sequence"/>
</dbReference>
<dbReference type="PANTHER" id="PTHR10270">
    <property type="entry name" value="SOX TRANSCRIPTION FACTOR"/>
    <property type="match status" value="1"/>
</dbReference>
<keyword evidence="1 3" id="KW-0238">DNA-binding</keyword>
<keyword evidence="7" id="KW-1185">Reference proteome</keyword>
<proteinExistence type="predicted"/>
<dbReference type="InterPro" id="IPR036910">
    <property type="entry name" value="HMG_box_dom_sf"/>
</dbReference>
<dbReference type="GO" id="GO:0005634">
    <property type="term" value="C:nucleus"/>
    <property type="evidence" value="ECO:0007669"/>
    <property type="project" value="UniProtKB-UniRule"/>
</dbReference>
<dbReference type="PROSITE" id="PS50118">
    <property type="entry name" value="HMG_BOX_2"/>
    <property type="match status" value="1"/>
</dbReference>
<dbReference type="CDD" id="cd01389">
    <property type="entry name" value="HMG-box_ROX1-like"/>
    <property type="match status" value="1"/>
</dbReference>
<reference evidence="6" key="1">
    <citation type="submission" date="2020-05" db="EMBL/GenBank/DDBJ databases">
        <title>Phylogenomic resolution of chytrid fungi.</title>
        <authorList>
            <person name="Stajich J.E."/>
            <person name="Amses K."/>
            <person name="Simmons R."/>
            <person name="Seto K."/>
            <person name="Myers J."/>
            <person name="Bonds A."/>
            <person name="Quandt C.A."/>
            <person name="Barry K."/>
            <person name="Liu P."/>
            <person name="Grigoriev I."/>
            <person name="Longcore J.E."/>
            <person name="James T.Y."/>
        </authorList>
    </citation>
    <scope>NUCLEOTIDE SEQUENCE</scope>
    <source>
        <strain evidence="6">JEL0318</strain>
    </source>
</reference>
<dbReference type="EMBL" id="JADGJD010002902">
    <property type="protein sequence ID" value="KAJ3027288.1"/>
    <property type="molecule type" value="Genomic_DNA"/>
</dbReference>
<dbReference type="InterPro" id="IPR009071">
    <property type="entry name" value="HMG_box_dom"/>
</dbReference>
<feature type="DNA-binding region" description="HMG box" evidence="3">
    <location>
        <begin position="1"/>
        <end position="61"/>
    </location>
</feature>
<dbReference type="GO" id="GO:0030154">
    <property type="term" value="P:cell differentiation"/>
    <property type="evidence" value="ECO:0007669"/>
    <property type="project" value="TreeGrafter"/>
</dbReference>